<dbReference type="EMBL" id="CP065047">
    <property type="protein sequence ID" value="QPI40608.1"/>
    <property type="molecule type" value="Genomic_DNA"/>
</dbReference>
<proteinExistence type="predicted"/>
<feature type="domain" description="Excalibur calcium-binding" evidence="2">
    <location>
        <begin position="65"/>
        <end position="101"/>
    </location>
</feature>
<evidence type="ECO:0000256" key="1">
    <source>
        <dbReference type="SAM" id="MobiDB-lite"/>
    </source>
</evidence>
<gene>
    <name evidence="3" type="ORF">I2456_08010</name>
</gene>
<evidence type="ECO:0000313" key="4">
    <source>
        <dbReference type="Proteomes" id="UP000663583"/>
    </source>
</evidence>
<evidence type="ECO:0000259" key="2">
    <source>
        <dbReference type="SMART" id="SM00894"/>
    </source>
</evidence>
<feature type="region of interest" description="Disordered" evidence="1">
    <location>
        <begin position="1"/>
        <end position="66"/>
    </location>
</feature>
<dbReference type="SMART" id="SM00894">
    <property type="entry name" value="Excalibur"/>
    <property type="match status" value="1"/>
</dbReference>
<feature type="region of interest" description="Disordered" evidence="1">
    <location>
        <begin position="78"/>
        <end position="105"/>
    </location>
</feature>
<dbReference type="Proteomes" id="UP000663583">
    <property type="component" value="Chromosome"/>
</dbReference>
<evidence type="ECO:0000313" key="3">
    <source>
        <dbReference type="EMBL" id="QPI40608.1"/>
    </source>
</evidence>
<dbReference type="RefSeq" id="WP_139823015.1">
    <property type="nucleotide sequence ID" value="NZ_JACKSR010000133.1"/>
</dbReference>
<accession>A0AAX1JGC4</accession>
<sequence>MRPAIDPPPDAGADPHHRHGDLGGGGRGARAAGYRLDEAQRPPGPKSPQGTSRTVSPASSNLPHYYPNCDAAWADGRTNIPRGDADYHPALDRDGDGVACQRGGG</sequence>
<dbReference type="AlphaFoldDB" id="A0AAX1JGC4"/>
<organism evidence="3 4">
    <name type="scientific">Mycobacterium kubicae</name>
    <dbReference type="NCBI Taxonomy" id="120959"/>
    <lineage>
        <taxon>Bacteria</taxon>
        <taxon>Bacillati</taxon>
        <taxon>Actinomycetota</taxon>
        <taxon>Actinomycetes</taxon>
        <taxon>Mycobacteriales</taxon>
        <taxon>Mycobacteriaceae</taxon>
        <taxon>Mycobacterium</taxon>
        <taxon>Mycobacterium simiae complex</taxon>
    </lineage>
</organism>
<protein>
    <submittedName>
        <fullName evidence="3">Excalibur calcium-binding domain-containing protein</fullName>
    </submittedName>
</protein>
<feature type="compositionally biased region" description="Basic and acidic residues" evidence="1">
    <location>
        <begin position="83"/>
        <end position="96"/>
    </location>
</feature>
<dbReference type="Pfam" id="PF05901">
    <property type="entry name" value="Excalibur"/>
    <property type="match status" value="1"/>
</dbReference>
<dbReference type="KEGG" id="mku:I2456_08010"/>
<feature type="compositionally biased region" description="Polar residues" evidence="1">
    <location>
        <begin position="48"/>
        <end position="62"/>
    </location>
</feature>
<name>A0AAX1JGC4_9MYCO</name>
<feature type="compositionally biased region" description="Pro residues" evidence="1">
    <location>
        <begin position="1"/>
        <end position="10"/>
    </location>
</feature>
<reference evidence="3" key="1">
    <citation type="submission" date="2020-11" db="EMBL/GenBank/DDBJ databases">
        <title>Intraspecies plasmid and genomic variation of Mycobacterium kubicae revealed by the complete genome sequences of two clinical isolates.</title>
        <authorList>
            <person name="Hendrix J.R."/>
            <person name="Epperson L.E."/>
            <person name="Honda J.R."/>
            <person name="Strong M."/>
        </authorList>
    </citation>
    <scope>NUCLEOTIDE SEQUENCE</scope>
    <source>
        <strain evidence="3">JCM 13573</strain>
    </source>
</reference>
<dbReference type="InterPro" id="IPR008613">
    <property type="entry name" value="Excalibur_Ca-bd_domain"/>
</dbReference>